<sequence length="340" mass="35905">MCEAAAQKQPDGEAALGRAAVLRNAALLSVCSAAAALQPWQPAAAAAAEPAAASVLPPLAPLRYSPAGPHSRLELADPQLLPLPPGPITFPRRQLELNFANEFQKKFWKLRQAEWEPYTLLHSPLRITQGNVSDSLYFDFIVFSQAAAASIAMRKGLQEFEEYSEETEAMGTVRRDPSLADNALLPGVFFEREGDRLYHGLVEGFRGVQYGGPAPAKPGASMEELLAGVQQILDIYVANGYALKASVTPGSSGGGGGSGRPTLSPVDGTSAAAGAGSSFTVKLEGPANLWSLQALAARRSTLYNQHDAAAVAAFLRASGRSSTCRLAWSDTGVVQQWTVA</sequence>
<proteinExistence type="predicted"/>
<reference evidence="2" key="1">
    <citation type="submission" date="2020-11" db="EMBL/GenBank/DDBJ databases">
        <title>Chlorella ohadii genome sequencing and assembly.</title>
        <authorList>
            <person name="Murik O."/>
            <person name="Treves H."/>
            <person name="Kedem I."/>
            <person name="Shotland Y."/>
            <person name="Kaplan A."/>
        </authorList>
    </citation>
    <scope>NUCLEOTIDE SEQUENCE</scope>
    <source>
        <strain evidence="2">1</strain>
    </source>
</reference>
<name>A0AAD5DH59_9CHLO</name>
<evidence type="ECO:0000313" key="3">
    <source>
        <dbReference type="Proteomes" id="UP001205105"/>
    </source>
</evidence>
<gene>
    <name evidence="2" type="ORF">COHA_010022</name>
</gene>
<organism evidence="2 3">
    <name type="scientific">Chlorella ohadii</name>
    <dbReference type="NCBI Taxonomy" id="2649997"/>
    <lineage>
        <taxon>Eukaryota</taxon>
        <taxon>Viridiplantae</taxon>
        <taxon>Chlorophyta</taxon>
        <taxon>core chlorophytes</taxon>
        <taxon>Trebouxiophyceae</taxon>
        <taxon>Chlorellales</taxon>
        <taxon>Chlorellaceae</taxon>
        <taxon>Chlorella clade</taxon>
        <taxon>Chlorella</taxon>
    </lineage>
</organism>
<evidence type="ECO:0000313" key="2">
    <source>
        <dbReference type="EMBL" id="KAI7836094.1"/>
    </source>
</evidence>
<dbReference type="Proteomes" id="UP001205105">
    <property type="component" value="Unassembled WGS sequence"/>
</dbReference>
<keyword evidence="3" id="KW-1185">Reference proteome</keyword>
<evidence type="ECO:0000256" key="1">
    <source>
        <dbReference type="SAM" id="MobiDB-lite"/>
    </source>
</evidence>
<dbReference type="EMBL" id="JADXDR010000205">
    <property type="protein sequence ID" value="KAI7836094.1"/>
    <property type="molecule type" value="Genomic_DNA"/>
</dbReference>
<protein>
    <submittedName>
        <fullName evidence="2">Uncharacterized protein</fullName>
    </submittedName>
</protein>
<accession>A0AAD5DH59</accession>
<feature type="region of interest" description="Disordered" evidence="1">
    <location>
        <begin position="248"/>
        <end position="269"/>
    </location>
</feature>
<comment type="caution">
    <text evidence="2">The sequence shown here is derived from an EMBL/GenBank/DDBJ whole genome shotgun (WGS) entry which is preliminary data.</text>
</comment>
<dbReference type="AlphaFoldDB" id="A0AAD5DH59"/>